<dbReference type="Pfam" id="PF00512">
    <property type="entry name" value="HisKA"/>
    <property type="match status" value="1"/>
</dbReference>
<dbReference type="InterPro" id="IPR013656">
    <property type="entry name" value="PAS_4"/>
</dbReference>
<dbReference type="NCBIfam" id="TIGR00229">
    <property type="entry name" value="sensory_box"/>
    <property type="match status" value="1"/>
</dbReference>
<evidence type="ECO:0000256" key="3">
    <source>
        <dbReference type="ARBA" id="ARBA00022679"/>
    </source>
</evidence>
<feature type="transmembrane region" description="Helical" evidence="7">
    <location>
        <begin position="50"/>
        <end position="68"/>
    </location>
</feature>
<dbReference type="CDD" id="cd00082">
    <property type="entry name" value="HisKA"/>
    <property type="match status" value="1"/>
</dbReference>
<dbReference type="CDD" id="cd00075">
    <property type="entry name" value="HATPase"/>
    <property type="match status" value="1"/>
</dbReference>
<dbReference type="AlphaFoldDB" id="A0ABD6DWT0"/>
<dbReference type="Gene3D" id="3.30.565.10">
    <property type="entry name" value="Histidine kinase-like ATPase, C-terminal domain"/>
    <property type="match status" value="1"/>
</dbReference>
<sequence length="627" mass="68271">MSVESKKRILGGGALSTLGTLLTTVTLFDIYEDVAVQGDPLFLTVAENSLPLLLNLGLVAAGLILVRNDDLRTEFVTRSTKWSVLGAVSIFGITGWVYYFQVAQGRIKPHIMFSHVVSMGAVAGLAIGLYDGQRREREEQLATERDKILALFENSSDCIAEIEFVGDRPLIRDVNPAFCEVFGYDAEAIRGACIDEVIVPGGDEEMAGAISDRAHRGEQFEVEGVTRLTADGDARVFRLQTIPLDAASWNADGYAVYTDITAEHRYEERMTALHEATRELMTIGSTEGIATATVEAAEEILSLDFTGIHLYDADEEALYPAAHTEQIDDLIGEPPTLRPGEAIAWEVFESGTPRYVGDLNAEAAAYNEDSPLASELLVPLNGFGVLLVGARTPYAFDESDFSLAKILAANVEAAMERAEREERLQRQNERLETFTSIVSHDLRNPLSVANGYLELAREGDDEALDRVEEALDRMDELIGSLLELAREGESVDEVRPVDLASVARSAWSNTATADATLRIDAGGEIEADSDRLQQLFENLFTNAVEHVGSDVTVRVRSTEYGFAVEDDGPGIPEEEREDVLAHGYTTESDGTGFGLAIANEIAGGHGWRMAIESGRSGGAKFVFETET</sequence>
<evidence type="ECO:0000256" key="4">
    <source>
        <dbReference type="ARBA" id="ARBA00022777"/>
    </source>
</evidence>
<evidence type="ECO:0000256" key="2">
    <source>
        <dbReference type="ARBA" id="ARBA00012438"/>
    </source>
</evidence>
<dbReference type="Gene3D" id="1.10.287.130">
    <property type="match status" value="1"/>
</dbReference>
<dbReference type="Gene3D" id="3.30.450.20">
    <property type="entry name" value="PAS domain"/>
    <property type="match status" value="1"/>
</dbReference>
<dbReference type="SUPFAM" id="SSF55874">
    <property type="entry name" value="ATPase domain of HSP90 chaperone/DNA topoisomerase II/histidine kinase"/>
    <property type="match status" value="1"/>
</dbReference>
<comment type="catalytic activity">
    <reaction evidence="1">
        <text>ATP + protein L-histidine = ADP + protein N-phospho-L-histidine.</text>
        <dbReference type="EC" id="2.7.13.3"/>
    </reaction>
</comment>
<evidence type="ECO:0000313" key="9">
    <source>
        <dbReference type="EMBL" id="MFD1686641.1"/>
    </source>
</evidence>
<keyword evidence="7" id="KW-0812">Transmembrane</keyword>
<keyword evidence="3" id="KW-0808">Transferase</keyword>
<evidence type="ECO:0000259" key="8">
    <source>
        <dbReference type="PROSITE" id="PS50109"/>
    </source>
</evidence>
<dbReference type="InterPro" id="IPR036890">
    <property type="entry name" value="HATPase_C_sf"/>
</dbReference>
<dbReference type="SMART" id="SM00065">
    <property type="entry name" value="GAF"/>
    <property type="match status" value="1"/>
</dbReference>
<dbReference type="InterPro" id="IPR005467">
    <property type="entry name" value="His_kinase_dom"/>
</dbReference>
<evidence type="ECO:0000256" key="1">
    <source>
        <dbReference type="ARBA" id="ARBA00000085"/>
    </source>
</evidence>
<dbReference type="InterPro" id="IPR003018">
    <property type="entry name" value="GAF"/>
</dbReference>
<organism evidence="9 10">
    <name type="scientific">Halobellus litoreus</name>
    <dbReference type="NCBI Taxonomy" id="755310"/>
    <lineage>
        <taxon>Archaea</taxon>
        <taxon>Methanobacteriati</taxon>
        <taxon>Methanobacteriota</taxon>
        <taxon>Stenosarchaea group</taxon>
        <taxon>Halobacteria</taxon>
        <taxon>Halobacteriales</taxon>
        <taxon>Haloferacaceae</taxon>
        <taxon>Halobellus</taxon>
    </lineage>
</organism>
<evidence type="ECO:0000256" key="7">
    <source>
        <dbReference type="SAM" id="Phobius"/>
    </source>
</evidence>
<dbReference type="EC" id="2.7.13.3" evidence="2"/>
<dbReference type="SUPFAM" id="SSF47384">
    <property type="entry name" value="Homodimeric domain of signal transducing histidine kinase"/>
    <property type="match status" value="1"/>
</dbReference>
<keyword evidence="6" id="KW-0175">Coiled coil</keyword>
<keyword evidence="9" id="KW-0067">ATP-binding</keyword>
<evidence type="ECO:0000256" key="5">
    <source>
        <dbReference type="ARBA" id="ARBA00023012"/>
    </source>
</evidence>
<feature type="transmembrane region" description="Helical" evidence="7">
    <location>
        <begin position="9"/>
        <end position="30"/>
    </location>
</feature>
<dbReference type="PANTHER" id="PTHR43711:SF1">
    <property type="entry name" value="HISTIDINE KINASE 1"/>
    <property type="match status" value="1"/>
</dbReference>
<dbReference type="Pfam" id="PF08448">
    <property type="entry name" value="PAS_4"/>
    <property type="match status" value="1"/>
</dbReference>
<reference evidence="9 10" key="1">
    <citation type="journal article" date="2019" name="Int. J. Syst. Evol. Microbiol.">
        <title>The Global Catalogue of Microorganisms (GCM) 10K type strain sequencing project: providing services to taxonomists for standard genome sequencing and annotation.</title>
        <authorList>
            <consortium name="The Broad Institute Genomics Platform"/>
            <consortium name="The Broad Institute Genome Sequencing Center for Infectious Disease"/>
            <person name="Wu L."/>
            <person name="Ma J."/>
        </authorList>
    </citation>
    <scope>NUCLEOTIDE SEQUENCE [LARGE SCALE GENOMIC DNA]</scope>
    <source>
        <strain evidence="9 10">CGMCC 1.10387</strain>
    </source>
</reference>
<keyword evidence="7" id="KW-1133">Transmembrane helix</keyword>
<feature type="coiled-coil region" evidence="6">
    <location>
        <begin position="401"/>
        <end position="430"/>
    </location>
</feature>
<proteinExistence type="predicted"/>
<keyword evidence="9" id="KW-0547">Nucleotide-binding</keyword>
<dbReference type="Pfam" id="PF16926">
    <property type="entry name" value="HisKA_4TM"/>
    <property type="match status" value="1"/>
</dbReference>
<dbReference type="Gene3D" id="3.30.450.40">
    <property type="match status" value="1"/>
</dbReference>
<dbReference type="InterPro" id="IPR000014">
    <property type="entry name" value="PAS"/>
</dbReference>
<accession>A0ABD6DWT0</accession>
<dbReference type="InterPro" id="IPR035965">
    <property type="entry name" value="PAS-like_dom_sf"/>
</dbReference>
<comment type="caution">
    <text evidence="9">The sequence shown here is derived from an EMBL/GenBank/DDBJ whole genome shotgun (WGS) entry which is preliminary data.</text>
</comment>
<dbReference type="GO" id="GO:0000160">
    <property type="term" value="P:phosphorelay signal transduction system"/>
    <property type="evidence" value="ECO:0007669"/>
    <property type="project" value="UniProtKB-KW"/>
</dbReference>
<keyword evidence="10" id="KW-1185">Reference proteome</keyword>
<dbReference type="InterPro" id="IPR003594">
    <property type="entry name" value="HATPase_dom"/>
</dbReference>
<evidence type="ECO:0000313" key="10">
    <source>
        <dbReference type="Proteomes" id="UP001597092"/>
    </source>
</evidence>
<dbReference type="InterPro" id="IPR050736">
    <property type="entry name" value="Sensor_HK_Regulatory"/>
</dbReference>
<dbReference type="Pfam" id="PF02518">
    <property type="entry name" value="HATPase_c"/>
    <property type="match status" value="1"/>
</dbReference>
<dbReference type="PROSITE" id="PS50109">
    <property type="entry name" value="HIS_KIN"/>
    <property type="match status" value="1"/>
</dbReference>
<dbReference type="InterPro" id="IPR029016">
    <property type="entry name" value="GAF-like_dom_sf"/>
</dbReference>
<dbReference type="EMBL" id="JBHUDP010000005">
    <property type="protein sequence ID" value="MFD1686641.1"/>
    <property type="molecule type" value="Genomic_DNA"/>
</dbReference>
<name>A0ABD6DWT0_9EURY</name>
<evidence type="ECO:0000256" key="6">
    <source>
        <dbReference type="SAM" id="Coils"/>
    </source>
</evidence>
<dbReference type="InterPro" id="IPR003661">
    <property type="entry name" value="HisK_dim/P_dom"/>
</dbReference>
<keyword evidence="5" id="KW-0902">Two-component regulatory system</keyword>
<feature type="domain" description="Histidine kinase" evidence="8">
    <location>
        <begin position="437"/>
        <end position="627"/>
    </location>
</feature>
<protein>
    <recommendedName>
        <fullName evidence="2">histidine kinase</fullName>
        <ecNumber evidence="2">2.7.13.3</ecNumber>
    </recommendedName>
</protein>
<dbReference type="GO" id="GO:0005524">
    <property type="term" value="F:ATP binding"/>
    <property type="evidence" value="ECO:0007669"/>
    <property type="project" value="UniProtKB-KW"/>
</dbReference>
<dbReference type="SMART" id="SM00387">
    <property type="entry name" value="HATPase_c"/>
    <property type="match status" value="1"/>
</dbReference>
<keyword evidence="7" id="KW-0472">Membrane</keyword>
<feature type="transmembrane region" description="Helical" evidence="7">
    <location>
        <begin position="80"/>
        <end position="99"/>
    </location>
</feature>
<dbReference type="Proteomes" id="UP001597092">
    <property type="component" value="Unassembled WGS sequence"/>
</dbReference>
<dbReference type="GO" id="GO:0004673">
    <property type="term" value="F:protein histidine kinase activity"/>
    <property type="evidence" value="ECO:0007669"/>
    <property type="project" value="UniProtKB-EC"/>
</dbReference>
<dbReference type="CDD" id="cd00130">
    <property type="entry name" value="PAS"/>
    <property type="match status" value="1"/>
</dbReference>
<dbReference type="SUPFAM" id="SSF55785">
    <property type="entry name" value="PYP-like sensor domain (PAS domain)"/>
    <property type="match status" value="1"/>
</dbReference>
<dbReference type="InterPro" id="IPR031623">
    <property type="entry name" value="HisKA_4TM"/>
</dbReference>
<dbReference type="SUPFAM" id="SSF55781">
    <property type="entry name" value="GAF domain-like"/>
    <property type="match status" value="1"/>
</dbReference>
<dbReference type="SMART" id="SM00388">
    <property type="entry name" value="HisKA"/>
    <property type="match status" value="1"/>
</dbReference>
<dbReference type="RefSeq" id="WP_256305788.1">
    <property type="nucleotide sequence ID" value="NZ_JANHAW010000001.1"/>
</dbReference>
<gene>
    <name evidence="9" type="ORF">ACFSAS_13575</name>
</gene>
<dbReference type="PANTHER" id="PTHR43711">
    <property type="entry name" value="TWO-COMPONENT HISTIDINE KINASE"/>
    <property type="match status" value="1"/>
</dbReference>
<keyword evidence="4" id="KW-0418">Kinase</keyword>
<dbReference type="InterPro" id="IPR036097">
    <property type="entry name" value="HisK_dim/P_sf"/>
</dbReference>
<dbReference type="Pfam" id="PF13185">
    <property type="entry name" value="GAF_2"/>
    <property type="match status" value="1"/>
</dbReference>